<sequence length="329" mass="32577">MRGVLWSAGLLLLAAALSLVVGARPIAPSVFLDLIRAGYDPANADHVALALVRGPRIAAAVIAGGALGVAGTVLQAMTRNPLADPGLLGINAGAAFALLGGTLLFGGMDQATASALTFPGAALAAAAVFLLAGGLHGGAGPMRMTLAGAALNALLLSLVTGVVLIRQDALDVMRFWVAGSLAQAHARPLAAMALAGAAGAVIALMIAPRIEALSLGDAMARGLGAHPGWTQATALAAVALTTGAAVAVAGPIAFLGLVVPPLARRLVGHRLRAELAVSLLLGAALLLASDTLGRLVLAPSEVRVGVMTALIGGPVFLWIARSVRPGEEA</sequence>
<keyword evidence="5" id="KW-0812">Transmembrane</keyword>
<reference evidence="8 9" key="1">
    <citation type="submission" date="2014-03" db="EMBL/GenBank/DDBJ databases">
        <title>Genome of Haematobacter massiliensis CCUG 47968.</title>
        <authorList>
            <person name="Wang D."/>
            <person name="Wang G."/>
        </authorList>
    </citation>
    <scope>NUCLEOTIDE SEQUENCE [LARGE SCALE GENOMIC DNA]</scope>
    <source>
        <strain evidence="8 9">CCUG 47968</strain>
    </source>
</reference>
<name>A0A086Y6L0_9RHOB</name>
<dbReference type="SUPFAM" id="SSF81345">
    <property type="entry name" value="ABC transporter involved in vitamin B12 uptake, BtuC"/>
    <property type="match status" value="1"/>
</dbReference>
<evidence type="ECO:0000256" key="1">
    <source>
        <dbReference type="ARBA" id="ARBA00004651"/>
    </source>
</evidence>
<dbReference type="Proteomes" id="UP000028826">
    <property type="component" value="Unassembled WGS sequence"/>
</dbReference>
<keyword evidence="9" id="KW-1185">Reference proteome</keyword>
<keyword evidence="6" id="KW-1133">Transmembrane helix</keyword>
<comment type="subcellular location">
    <subcellularLocation>
        <location evidence="1">Cell membrane</location>
        <topology evidence="1">Multi-pass membrane protein</topology>
    </subcellularLocation>
</comment>
<comment type="caution">
    <text evidence="8">The sequence shown here is derived from an EMBL/GenBank/DDBJ whole genome shotgun (WGS) entry which is preliminary data.</text>
</comment>
<proteinExistence type="inferred from homology"/>
<dbReference type="AlphaFoldDB" id="A0A086Y6L0"/>
<evidence type="ECO:0000256" key="7">
    <source>
        <dbReference type="ARBA" id="ARBA00023136"/>
    </source>
</evidence>
<dbReference type="EMBL" id="JGYG01000004">
    <property type="protein sequence ID" value="KFI29910.1"/>
    <property type="molecule type" value="Genomic_DNA"/>
</dbReference>
<comment type="similarity">
    <text evidence="2">Belongs to the binding-protein-dependent transport system permease family. FecCD subfamily.</text>
</comment>
<evidence type="ECO:0000313" key="9">
    <source>
        <dbReference type="Proteomes" id="UP000028826"/>
    </source>
</evidence>
<dbReference type="InterPro" id="IPR000522">
    <property type="entry name" value="ABC_transptr_permease_BtuC"/>
</dbReference>
<evidence type="ECO:0000256" key="3">
    <source>
        <dbReference type="ARBA" id="ARBA00022448"/>
    </source>
</evidence>
<evidence type="ECO:0000256" key="2">
    <source>
        <dbReference type="ARBA" id="ARBA00007935"/>
    </source>
</evidence>
<evidence type="ECO:0000313" key="8">
    <source>
        <dbReference type="EMBL" id="KFI29910.1"/>
    </source>
</evidence>
<evidence type="ECO:0000256" key="4">
    <source>
        <dbReference type="ARBA" id="ARBA00022475"/>
    </source>
</evidence>
<protein>
    <submittedName>
        <fullName evidence="8">Iron ABC transporter permease</fullName>
    </submittedName>
</protein>
<gene>
    <name evidence="8" type="ORF">CN97_14280</name>
</gene>
<dbReference type="GO" id="GO:0022857">
    <property type="term" value="F:transmembrane transporter activity"/>
    <property type="evidence" value="ECO:0007669"/>
    <property type="project" value="InterPro"/>
</dbReference>
<dbReference type="PANTHER" id="PTHR30472:SF1">
    <property type="entry name" value="FE(3+) DICITRATE TRANSPORT SYSTEM PERMEASE PROTEIN FECC-RELATED"/>
    <property type="match status" value="1"/>
</dbReference>
<dbReference type="OrthoDB" id="9811975at2"/>
<evidence type="ECO:0000256" key="5">
    <source>
        <dbReference type="ARBA" id="ARBA00022692"/>
    </source>
</evidence>
<dbReference type="GO" id="GO:0005886">
    <property type="term" value="C:plasma membrane"/>
    <property type="evidence" value="ECO:0007669"/>
    <property type="project" value="UniProtKB-SubCell"/>
</dbReference>
<organism evidence="8 9">
    <name type="scientific">Haematobacter massiliensis</name>
    <dbReference type="NCBI Taxonomy" id="195105"/>
    <lineage>
        <taxon>Bacteria</taxon>
        <taxon>Pseudomonadati</taxon>
        <taxon>Pseudomonadota</taxon>
        <taxon>Alphaproteobacteria</taxon>
        <taxon>Rhodobacterales</taxon>
        <taxon>Paracoccaceae</taxon>
        <taxon>Haematobacter</taxon>
    </lineage>
</organism>
<dbReference type="STRING" id="195105.CN97_14280"/>
<dbReference type="InterPro" id="IPR037294">
    <property type="entry name" value="ABC_BtuC-like"/>
</dbReference>
<dbReference type="Pfam" id="PF01032">
    <property type="entry name" value="FecCD"/>
    <property type="match status" value="1"/>
</dbReference>
<accession>A0A086Y6L0</accession>
<dbReference type="Gene3D" id="1.10.3470.10">
    <property type="entry name" value="ABC transporter involved in vitamin B12 uptake, BtuC"/>
    <property type="match status" value="1"/>
</dbReference>
<dbReference type="RefSeq" id="WP_035709689.1">
    <property type="nucleotide sequence ID" value="NZ_CAMIFG010000171.1"/>
</dbReference>
<dbReference type="GO" id="GO:0033214">
    <property type="term" value="P:siderophore-iron import into cell"/>
    <property type="evidence" value="ECO:0007669"/>
    <property type="project" value="TreeGrafter"/>
</dbReference>
<keyword evidence="3" id="KW-0813">Transport</keyword>
<keyword evidence="4" id="KW-1003">Cell membrane</keyword>
<evidence type="ECO:0000256" key="6">
    <source>
        <dbReference type="ARBA" id="ARBA00022989"/>
    </source>
</evidence>
<dbReference type="PANTHER" id="PTHR30472">
    <property type="entry name" value="FERRIC ENTEROBACTIN TRANSPORT SYSTEM PERMEASE PROTEIN"/>
    <property type="match status" value="1"/>
</dbReference>
<dbReference type="eggNOG" id="COG0609">
    <property type="taxonomic scope" value="Bacteria"/>
</dbReference>
<keyword evidence="7" id="KW-0472">Membrane</keyword>